<dbReference type="PANTHER" id="PTHR39639">
    <property type="entry name" value="CHROMOSOME 16, WHOLE GENOME SHOTGUN SEQUENCE"/>
    <property type="match status" value="1"/>
</dbReference>
<dbReference type="Proteomes" id="UP000275613">
    <property type="component" value="Unassembled WGS sequence"/>
</dbReference>
<reference evidence="2 3" key="1">
    <citation type="submission" date="2018-08" db="EMBL/GenBank/DDBJ databases">
        <title>Recombination of ecologically and evolutionarily significant loci maintains genetic cohesion in the Pseudomonas syringae species complex.</title>
        <authorList>
            <person name="Dillon M."/>
            <person name="Thakur S."/>
            <person name="Almeida R.N.D."/>
            <person name="Weir B.S."/>
            <person name="Guttman D.S."/>
        </authorList>
    </citation>
    <scope>NUCLEOTIDE SEQUENCE [LARGE SCALE GENOMIC DNA]</scope>
    <source>
        <strain evidence="2 3">ICMP 4316</strain>
    </source>
</reference>
<evidence type="ECO:0000259" key="1">
    <source>
        <dbReference type="Pfam" id="PF03235"/>
    </source>
</evidence>
<dbReference type="EMBL" id="RBPV01000121">
    <property type="protein sequence ID" value="RMO62840.1"/>
    <property type="molecule type" value="Genomic_DNA"/>
</dbReference>
<gene>
    <name evidence="2" type="ORF">ALQ39_02632</name>
</gene>
<dbReference type="PANTHER" id="PTHR39639:SF1">
    <property type="entry name" value="DUF262 DOMAIN-CONTAINING PROTEIN"/>
    <property type="match status" value="1"/>
</dbReference>
<evidence type="ECO:0000313" key="2">
    <source>
        <dbReference type="EMBL" id="RMO62840.1"/>
    </source>
</evidence>
<dbReference type="Pfam" id="PF03235">
    <property type="entry name" value="GmrSD_N"/>
    <property type="match status" value="1"/>
</dbReference>
<proteinExistence type="predicted"/>
<protein>
    <recommendedName>
        <fullName evidence="1">GmrSD restriction endonucleases N-terminal domain-containing protein</fullName>
    </recommendedName>
</protein>
<comment type="caution">
    <text evidence="2">The sequence shown here is derived from an EMBL/GenBank/DDBJ whole genome shotgun (WGS) entry which is preliminary data.</text>
</comment>
<organism evidence="2 3">
    <name type="scientific">Pseudomonas amygdali pv. eriobotryae</name>
    <dbReference type="NCBI Taxonomy" id="129137"/>
    <lineage>
        <taxon>Bacteria</taxon>
        <taxon>Pseudomonadati</taxon>
        <taxon>Pseudomonadota</taxon>
        <taxon>Gammaproteobacteria</taxon>
        <taxon>Pseudomonadales</taxon>
        <taxon>Pseudomonadaceae</taxon>
        <taxon>Pseudomonas</taxon>
        <taxon>Pseudomonas amygdali</taxon>
    </lineage>
</organism>
<dbReference type="AlphaFoldDB" id="A0A3M3WYN2"/>
<accession>A0A3M3WYN2</accession>
<name>A0A3M3WYN2_PSEA0</name>
<feature type="domain" description="GmrSD restriction endonucleases N-terminal" evidence="1">
    <location>
        <begin position="32"/>
        <end position="195"/>
    </location>
</feature>
<dbReference type="InterPro" id="IPR004919">
    <property type="entry name" value="GmrSD_N"/>
</dbReference>
<evidence type="ECO:0000313" key="3">
    <source>
        <dbReference type="Proteomes" id="UP000275613"/>
    </source>
</evidence>
<sequence>MKDHSVTKNLVDEVEEQRHEVVVDSYTQMWSELINQFKAGDVEIDPLYQRGFRWTVDQQTRYIESLLLNIPTPPIFLAEKQNGSFEVIDGLQRFSTVVKFFCEEIKGVASNVSAAGVPVENDLNIPTVLSHAPILKGLEKLSRATMPDTLLRTLRYARVQVILLKKESSPLAKFNVFTRLNRSGTTLSNQEIRNCSARLTESQFADQLMAVANSDFVCDALRMSVKDRASMGVQESILRLIAFGNYKPTTAKLEDFLDEVMYSISSGGMKFDENEKKKVTDVFKVIHNAYPDGEAFRFRKNGKFTGGFSPNLFDIVAVGIYLNLSKCKKISVERMRKLIVELHDQDEAIKLTGAGSNARLKMIGRVAFGKKWFSKG</sequence>